<feature type="chain" id="PRO_5035766570" description="Cuticle protein" evidence="2">
    <location>
        <begin position="23"/>
        <end position="823"/>
    </location>
</feature>
<feature type="region of interest" description="Disordered" evidence="1">
    <location>
        <begin position="203"/>
        <end position="226"/>
    </location>
</feature>
<feature type="signal peptide" evidence="2">
    <location>
        <begin position="1"/>
        <end position="22"/>
    </location>
</feature>
<dbReference type="RefSeq" id="XP_021207470.1">
    <property type="nucleotide sequence ID" value="XM_021351795.3"/>
</dbReference>
<evidence type="ECO:0000313" key="3">
    <source>
        <dbReference type="EnsemblMetazoa" id="XP_021207470.1"/>
    </source>
</evidence>
<name>A0A8R2DMW3_BOMMO</name>
<dbReference type="PANTHER" id="PTHR47771">
    <property type="entry name" value="LD27203P-RELATED"/>
    <property type="match status" value="1"/>
</dbReference>
<dbReference type="Proteomes" id="UP000005204">
    <property type="component" value="Unassembled WGS sequence"/>
</dbReference>
<dbReference type="GeneID" id="101742562"/>
<evidence type="ECO:0000256" key="1">
    <source>
        <dbReference type="SAM" id="MobiDB-lite"/>
    </source>
</evidence>
<feature type="region of interest" description="Disordered" evidence="1">
    <location>
        <begin position="728"/>
        <end position="807"/>
    </location>
</feature>
<accession>A0A8R2DMW3</accession>
<dbReference type="AlphaFoldDB" id="A0A8R2DMW3"/>
<proteinExistence type="predicted"/>
<evidence type="ECO:0000256" key="2">
    <source>
        <dbReference type="SAM" id="SignalP"/>
    </source>
</evidence>
<dbReference type="EnsemblMetazoa" id="XM_021351795.2">
    <property type="protein sequence ID" value="XP_021207470.1"/>
    <property type="gene ID" value="LOC101742562"/>
</dbReference>
<dbReference type="KEGG" id="bmor:101742562"/>
<organism evidence="3 4">
    <name type="scientific">Bombyx mori</name>
    <name type="common">Silk moth</name>
    <dbReference type="NCBI Taxonomy" id="7091"/>
    <lineage>
        <taxon>Eukaryota</taxon>
        <taxon>Metazoa</taxon>
        <taxon>Ecdysozoa</taxon>
        <taxon>Arthropoda</taxon>
        <taxon>Hexapoda</taxon>
        <taxon>Insecta</taxon>
        <taxon>Pterygota</taxon>
        <taxon>Neoptera</taxon>
        <taxon>Endopterygota</taxon>
        <taxon>Lepidoptera</taxon>
        <taxon>Glossata</taxon>
        <taxon>Ditrysia</taxon>
        <taxon>Bombycoidea</taxon>
        <taxon>Bombycidae</taxon>
        <taxon>Bombycinae</taxon>
        <taxon>Bombyx</taxon>
    </lineage>
</organism>
<keyword evidence="4" id="KW-1185">Reference proteome</keyword>
<feature type="compositionally biased region" description="Polar residues" evidence="1">
    <location>
        <begin position="212"/>
        <end position="226"/>
    </location>
</feature>
<evidence type="ECO:0008006" key="5">
    <source>
        <dbReference type="Google" id="ProtNLM"/>
    </source>
</evidence>
<protein>
    <recommendedName>
        <fullName evidence="5">Cuticle protein</fullName>
    </recommendedName>
</protein>
<sequence>MSQRRIYILFIALFYLYISAEAKKSKKNRRPYVDEETSTPQANVISYSAFGFNDVGSYDGFMPTSADYTGFSSAGVNQESSTRLYAPAFPTALDATDFGNNFATQAFDGVNDNDGQKSGVLQYNPNNFNYFNSQTFENSNDDHRNIGTVELYSEDRENPIYGTKIHKGKIREPTRFNYTENNTFPSQEIYQNYANMPMITDTHETTADGDTKSNNPDKNIQNQNSVNKFNTNENNAVQNTHNPIKFQKVVDFTNLKPHYPISFHSISTTTPRDIIDYGSLPHSHSGNAYENAVSENNSQMVKSGSNINGKYNFNKHININDDNAIFSNHYSLNSVTPNNNENEPYKKPIKSTESKKKIKEKPWFLNKNSTGNIRNWKDLSHGKRYEYSNNNINMTFKYESNESRNPLNNIDEIVPASSNLVDLNYPQQQIFSTFKKMPEISFSDYSSIKSFKDSQQKLNDFSNAYRSQLSTTPSSSSYWGNTYEVTELPSFKKHPHFSDDLDDEIVSIPKRNKYHHYHSTPYENKPNYWPYGHHNPYKSSRPKDWNNEEPNRFKSEEDLLGLRNQDTSRPSYVPTYKPTAYSSSDDSDYYNKVVDRWRQSYLRSKYRDSNFRDYESLGTDTKALHIPVPKPYPIEVPHPVIVPVPQPYPVHVPVSRPVAVPVVHELQIPIEKPVPYPVIKKVPYPVEKPVPVTVEKEVTVPVVKPYPVHIPYVRPVFHNSKPSVEEFEYEQDDEEYVSRPQKEKKNVHYSRKPSNSRTRSRRPSRTVYEDHARRRWPDRRRPSSVEQSYRKHHEEEPQTRHRYRAYETSDNEYYYNCKRTRRC</sequence>
<feature type="region of interest" description="Disordered" evidence="1">
    <location>
        <begin position="556"/>
        <end position="578"/>
    </location>
</feature>
<feature type="compositionally biased region" description="Basic and acidic residues" evidence="1">
    <location>
        <begin position="779"/>
        <end position="807"/>
    </location>
</feature>
<dbReference type="PANTHER" id="PTHR47771:SF13">
    <property type="entry name" value="HDC01644"/>
    <property type="match status" value="1"/>
</dbReference>
<feature type="compositionally biased region" description="Basic and acidic residues" evidence="1">
    <location>
        <begin position="736"/>
        <end position="746"/>
    </location>
</feature>
<evidence type="ECO:0000313" key="4">
    <source>
        <dbReference type="Proteomes" id="UP000005204"/>
    </source>
</evidence>
<reference evidence="4" key="1">
    <citation type="journal article" date="2008" name="Insect Biochem. Mol. Biol.">
        <title>The genome of a lepidopteran model insect, the silkworm Bombyx mori.</title>
        <authorList>
            <consortium name="International Silkworm Genome Consortium"/>
        </authorList>
    </citation>
    <scope>NUCLEOTIDE SEQUENCE [LARGE SCALE GENOMIC DNA]</scope>
    <source>
        <strain evidence="4">p50T</strain>
    </source>
</reference>
<keyword evidence="2" id="KW-0732">Signal</keyword>
<reference evidence="3" key="2">
    <citation type="submission" date="2022-06" db="UniProtKB">
        <authorList>
            <consortium name="EnsemblMetazoa"/>
        </authorList>
    </citation>
    <scope>IDENTIFICATION</scope>
    <source>
        <strain evidence="3">p50T (Dazao)</strain>
    </source>
</reference>